<evidence type="ECO:0000259" key="9">
    <source>
        <dbReference type="Pfam" id="PF25373"/>
    </source>
</evidence>
<feature type="domain" description="Strawberry notch helicase C" evidence="7">
    <location>
        <begin position="744"/>
        <end position="964"/>
    </location>
</feature>
<dbReference type="GO" id="GO:0005634">
    <property type="term" value="C:nucleus"/>
    <property type="evidence" value="ECO:0007669"/>
    <property type="project" value="UniProtKB-SubCell"/>
</dbReference>
<evidence type="ECO:0000256" key="6">
    <source>
        <dbReference type="SAM" id="MobiDB-lite"/>
    </source>
</evidence>
<keyword evidence="4" id="KW-0539">Nucleus</keyword>
<name>A0A7M4FJ99_CROPO</name>
<evidence type="ECO:0000256" key="5">
    <source>
        <dbReference type="ARBA" id="ARBA00073422"/>
    </source>
</evidence>
<evidence type="ECO:0000256" key="4">
    <source>
        <dbReference type="ARBA" id="ARBA00023242"/>
    </source>
</evidence>
<feature type="compositionally biased region" description="Low complexity" evidence="6">
    <location>
        <begin position="670"/>
        <end position="681"/>
    </location>
</feature>
<dbReference type="InterPro" id="IPR057332">
    <property type="entry name" value="SBNO_a/b_dom"/>
</dbReference>
<dbReference type="Pfam" id="PF25373">
    <property type="entry name" value="SBNO"/>
    <property type="match status" value="1"/>
</dbReference>
<dbReference type="GeneTree" id="ENSGT00940000155449"/>
<feature type="compositionally biased region" description="Acidic residues" evidence="6">
    <location>
        <begin position="632"/>
        <end position="648"/>
    </location>
</feature>
<evidence type="ECO:0000256" key="1">
    <source>
        <dbReference type="ARBA" id="ARBA00004123"/>
    </source>
</evidence>
<dbReference type="InterPro" id="IPR026741">
    <property type="entry name" value="SNO"/>
</dbReference>
<keyword evidence="3" id="KW-0175">Coiled coil</keyword>
<reference evidence="10" key="1">
    <citation type="submission" date="2025-08" db="UniProtKB">
        <authorList>
            <consortium name="Ensembl"/>
        </authorList>
    </citation>
    <scope>IDENTIFICATION</scope>
</reference>
<feature type="domain" description="SBNO alpha/beta" evidence="9">
    <location>
        <begin position="1002"/>
        <end position="1116"/>
    </location>
</feature>
<dbReference type="InterPro" id="IPR027417">
    <property type="entry name" value="P-loop_NTPase"/>
</dbReference>
<comment type="subcellular location">
    <subcellularLocation>
        <location evidence="1">Nucleus</location>
    </subcellularLocation>
</comment>
<organism evidence="10 11">
    <name type="scientific">Crocodylus porosus</name>
    <name type="common">Saltwater crocodile</name>
    <name type="synonym">Estuarine crocodile</name>
    <dbReference type="NCBI Taxonomy" id="8502"/>
    <lineage>
        <taxon>Eukaryota</taxon>
        <taxon>Metazoa</taxon>
        <taxon>Chordata</taxon>
        <taxon>Craniata</taxon>
        <taxon>Vertebrata</taxon>
        <taxon>Euteleostomi</taxon>
        <taxon>Archelosauria</taxon>
        <taxon>Archosauria</taxon>
        <taxon>Crocodylia</taxon>
        <taxon>Longirostres</taxon>
        <taxon>Crocodylidae</taxon>
        <taxon>Crocodylus</taxon>
    </lineage>
</organism>
<feature type="region of interest" description="Disordered" evidence="6">
    <location>
        <begin position="608"/>
        <end position="686"/>
    </location>
</feature>
<keyword evidence="11" id="KW-1185">Reference proteome</keyword>
<protein>
    <recommendedName>
        <fullName evidence="5">Protein strawberry notch homolog 1</fullName>
    </recommendedName>
</protein>
<evidence type="ECO:0000313" key="10">
    <source>
        <dbReference type="Ensembl" id="ENSCPRP00005025499.1"/>
    </source>
</evidence>
<dbReference type="Pfam" id="PF13872">
    <property type="entry name" value="AAA_34"/>
    <property type="match status" value="1"/>
</dbReference>
<reference evidence="10" key="2">
    <citation type="submission" date="2025-09" db="UniProtKB">
        <authorList>
            <consortium name="Ensembl"/>
        </authorList>
    </citation>
    <scope>IDENTIFICATION</scope>
</reference>
<evidence type="ECO:0000259" key="7">
    <source>
        <dbReference type="Pfam" id="PF13871"/>
    </source>
</evidence>
<dbReference type="PANTHER" id="PTHR12706:SF8">
    <property type="entry name" value="PROTEIN STRAWBERRY NOTCH HOMOLOG 1"/>
    <property type="match status" value="1"/>
</dbReference>
<dbReference type="InterPro" id="IPR026937">
    <property type="entry name" value="SBNO_Helicase_C_dom"/>
</dbReference>
<gene>
    <name evidence="10" type="primary">SBNO1</name>
</gene>
<dbReference type="Gene3D" id="3.40.50.300">
    <property type="entry name" value="P-loop containing nucleotide triphosphate hydrolases"/>
    <property type="match status" value="1"/>
</dbReference>
<feature type="domain" description="Strawberry notch AAA" evidence="8">
    <location>
        <begin position="189"/>
        <end position="479"/>
    </location>
</feature>
<evidence type="ECO:0000256" key="3">
    <source>
        <dbReference type="ARBA" id="ARBA00023054"/>
    </source>
</evidence>
<evidence type="ECO:0000313" key="11">
    <source>
        <dbReference type="Proteomes" id="UP000594220"/>
    </source>
</evidence>
<dbReference type="Proteomes" id="UP000594220">
    <property type="component" value="Unplaced"/>
</dbReference>
<proteinExistence type="inferred from homology"/>
<dbReference type="AlphaFoldDB" id="A0A7M4FJ99"/>
<dbReference type="InterPro" id="IPR039187">
    <property type="entry name" value="SNO_AAA"/>
</dbReference>
<dbReference type="GO" id="GO:0031490">
    <property type="term" value="F:chromatin DNA binding"/>
    <property type="evidence" value="ECO:0007669"/>
    <property type="project" value="TreeGrafter"/>
</dbReference>
<accession>A0A7M4FJ99</accession>
<dbReference type="GO" id="GO:0006355">
    <property type="term" value="P:regulation of DNA-templated transcription"/>
    <property type="evidence" value="ECO:0007669"/>
    <property type="project" value="InterPro"/>
</dbReference>
<dbReference type="SUPFAM" id="SSF52540">
    <property type="entry name" value="P-loop containing nucleoside triphosphate hydrolases"/>
    <property type="match status" value="2"/>
</dbReference>
<dbReference type="PANTHER" id="PTHR12706">
    <property type="entry name" value="STRAWBERRY NOTCH-RELATED"/>
    <property type="match status" value="1"/>
</dbReference>
<dbReference type="FunFam" id="3.40.50.300:FF:000282">
    <property type="entry name" value="Strawberry notch homolog 1 (Drosophila)"/>
    <property type="match status" value="1"/>
</dbReference>
<evidence type="ECO:0000256" key="2">
    <source>
        <dbReference type="ARBA" id="ARBA00006992"/>
    </source>
</evidence>
<dbReference type="GO" id="GO:0009967">
    <property type="term" value="P:positive regulation of signal transduction"/>
    <property type="evidence" value="ECO:0007669"/>
    <property type="project" value="UniProtKB-ARBA"/>
</dbReference>
<evidence type="ECO:0000259" key="8">
    <source>
        <dbReference type="Pfam" id="PF13872"/>
    </source>
</evidence>
<comment type="similarity">
    <text evidence="2">Belongs to the SBNO family.</text>
</comment>
<dbReference type="GO" id="GO:0042393">
    <property type="term" value="F:histone binding"/>
    <property type="evidence" value="ECO:0007669"/>
    <property type="project" value="TreeGrafter"/>
</dbReference>
<sequence length="1209" mass="134223">MVEPGQDLLLAALSESGISPNDLFDIDSADMGLATIAPTAAVQQQPPSTTTFVLNQINQLPTLGTTIVMTKTTPVTTTRQTITVAKIIQTSTTTRPSVAAPAVRSALTPTPSKDQIQLKDLLKNNSLNELMKLKPPPNIAQPVATAATDVSNGAVKKEASTKEVARIWINDMKMRSFSPTMVSTLTITSMNYVWYQTSISEETIDNGWLSALQLEAVTYAAQQHETFLPNGDRAGFLIGDGAGVGKGRTIAGIIYENYLLGRKRAVWFSVSNDLKYDAERDLRDIGAKNILVHSLNKFKYGKISSKHNGSVKKGVIFATYSSLIGESQSGGKYKTRLKQLLHWCGEDFDGVIIFDECHKAKNLCPVGSSKPTKTGLAVLELQNKLPKARVVYASATGASEPRNMAYMNRLGIWGEGTPFREFSDFIQAVERRGVGAMEIVAMDMKLRGMYIARQLSFSGVTFKIDEVLLSQDYVKMYNKSVKLWVSAREKFQLAADLIDAEQRMKKSMWGQFWSAHQRFFKYLCIASKVRRVVQLAREEIKNGKCVVIGLQSTGEARTLEALEEGGGELNDFVSTAKGVFQSLIEKHFPAPDRKKLFSLLGIDLTAQSNNNSPRDKAKKARKTGGLAGSSSDESESESDALDNEESDNESSKFLSSGDDDDFNPFRDESTNSNTNSSFVTSQDAVERAQQMKKELLDKLEKLAEDLPPNTLDELIDELGGPENVAEVVNSANFEVLLQIWKPRFALKCTNIAIISEAASSGISLQADRRAKNQRRRVHMTLELPWSADRAIQQFGRTHRSNQVTAPEYVFLISELAGEQRFASIVAKRLESLGALTHGDRRATETRDLSRFNFDNKYGRNALEIVMKSIVNLDSPMVSPPADYPGDFFKDVRQGLIGVGLINVEDRSGILTLDKDYNNIGKFLNRILGMEVHQQNALFQYFSDTLNAVIQNAKKNGRYDMGILDLGSGDEKVRKTDVKKFLTPGYSTSGHVELYTISVERGMSWEEGTKFWAEQTGPDDGFYLSLQIRNNKKTAILVKEVNPKKKLFLVYRPNTGKQLKLETYADLKKKYKKVPSEDALPHWLEQYNSSADTCTHAYWRGNCKKAGLGLVCEVGLRCRTYYVLCGSVLSVWTKVEGVLASVSGTNVKMQIVRLRTEDGQRIVGLIIPANCVSPLVNLLSTSDQSQQLAVQQQQIWQQHHPQSITNFNNA</sequence>
<dbReference type="Ensembl" id="ENSCPRT00005029773.1">
    <property type="protein sequence ID" value="ENSCPRP00005025499.1"/>
    <property type="gene ID" value="ENSCPRG00005017323.1"/>
</dbReference>
<dbReference type="Pfam" id="PF13871">
    <property type="entry name" value="Helicase_C_4"/>
    <property type="match status" value="1"/>
</dbReference>